<dbReference type="RefSeq" id="WP_121438049.1">
    <property type="nucleotide sequence ID" value="NZ_RBWU01000008.1"/>
</dbReference>
<dbReference type="InterPro" id="IPR036852">
    <property type="entry name" value="Peptidase_S8/S53_dom_sf"/>
</dbReference>
<dbReference type="Pfam" id="PF00082">
    <property type="entry name" value="Peptidase_S8"/>
    <property type="match status" value="1"/>
</dbReference>
<feature type="domain" description="Peptidase S53" evidence="5">
    <location>
        <begin position="104"/>
        <end position="487"/>
    </location>
</feature>
<dbReference type="GO" id="GO:0004252">
    <property type="term" value="F:serine-type endopeptidase activity"/>
    <property type="evidence" value="ECO:0007669"/>
    <property type="project" value="InterPro"/>
</dbReference>
<protein>
    <submittedName>
        <fullName evidence="6">Kumamolisin</fullName>
    </submittedName>
</protein>
<dbReference type="InterPro" id="IPR023828">
    <property type="entry name" value="Peptidase_S8_Ser-AS"/>
</dbReference>
<dbReference type="AlphaFoldDB" id="A0A495Q9D9"/>
<evidence type="ECO:0000259" key="5">
    <source>
        <dbReference type="PROSITE" id="PS51695"/>
    </source>
</evidence>
<dbReference type="InterPro" id="IPR050819">
    <property type="entry name" value="Tripeptidyl-peptidase_I"/>
</dbReference>
<evidence type="ECO:0000256" key="3">
    <source>
        <dbReference type="ARBA" id="ARBA00022825"/>
    </source>
</evidence>
<evidence type="ECO:0000313" key="7">
    <source>
        <dbReference type="Proteomes" id="UP000274601"/>
    </source>
</evidence>
<accession>A0A495Q9D9</accession>
<dbReference type="OrthoDB" id="3480681at2"/>
<feature type="chain" id="PRO_5019744493" evidence="4">
    <location>
        <begin position="26"/>
        <end position="495"/>
    </location>
</feature>
<keyword evidence="1" id="KW-0645">Protease</keyword>
<evidence type="ECO:0000313" key="6">
    <source>
        <dbReference type="EMBL" id="RKS68119.1"/>
    </source>
</evidence>
<evidence type="ECO:0000256" key="4">
    <source>
        <dbReference type="SAM" id="SignalP"/>
    </source>
</evidence>
<keyword evidence="4" id="KW-0732">Signal</keyword>
<sequence length="495" mass="51337">MSPIKRKCLSAIAAGTALAAIGALAAWPAAPGRVVAVAETSPSVLARQLAQGVLSLHGGGPLQTRLSAQDVRAAKTLARGITASAGGAAPPHTAECRVAYKVPCFSVRQLARAYGVDNAHRAGWTGKGVTVVFPIWYGSPTLKQDLARFSAAYGLPAPNIEVRKFGTIPPMPAPDAPDAPFRYAVAEEAVLDMSLVHGMAPDAKLVALVTPGNFDGPDAGYAEILHAMRSYARTHPGAVFSQSYGIYEADLPARVLRGLDRQIAQLATQYAATMIVANGDTGNTSGTSPDPAVPWPASSPHVTAVAGTRMHLTDAGTRIRPDTVWDDSNGIGMATGGGLSAVFARPPYQKPYRNLVGRHRGVADIAANGSGESRVVFYSTYNVLGGQIDRDGGWRRAAGTSVAAPLIAGITALARQAAHRPLGTLNPTLYRIVATPRRAHKFGIADVTTGCNSVPGNQGWCARPSWDPVSGVGTIGDAARLVPALAGRRTSGSSG</sequence>
<dbReference type="PROSITE" id="PS00138">
    <property type="entry name" value="SUBTILASE_SER"/>
    <property type="match status" value="1"/>
</dbReference>
<dbReference type="EMBL" id="RBWU01000008">
    <property type="protein sequence ID" value="RKS68119.1"/>
    <property type="molecule type" value="Genomic_DNA"/>
</dbReference>
<dbReference type="SUPFAM" id="SSF52743">
    <property type="entry name" value="Subtilisin-like"/>
    <property type="match status" value="1"/>
</dbReference>
<organism evidence="6 7">
    <name type="scientific">Actinomadura pelletieri DSM 43383</name>
    <dbReference type="NCBI Taxonomy" id="1120940"/>
    <lineage>
        <taxon>Bacteria</taxon>
        <taxon>Bacillati</taxon>
        <taxon>Actinomycetota</taxon>
        <taxon>Actinomycetes</taxon>
        <taxon>Streptosporangiales</taxon>
        <taxon>Thermomonosporaceae</taxon>
        <taxon>Actinomadura</taxon>
    </lineage>
</organism>
<dbReference type="Proteomes" id="UP000274601">
    <property type="component" value="Unassembled WGS sequence"/>
</dbReference>
<keyword evidence="7" id="KW-1185">Reference proteome</keyword>
<dbReference type="PANTHER" id="PTHR14218">
    <property type="entry name" value="PROTEASE S8 TRIPEPTIDYL PEPTIDASE I CLN2"/>
    <property type="match status" value="1"/>
</dbReference>
<gene>
    <name evidence="6" type="ORF">BZB76_6363</name>
</gene>
<dbReference type="InterPro" id="IPR030400">
    <property type="entry name" value="Sedolisin_dom"/>
</dbReference>
<dbReference type="PANTHER" id="PTHR14218:SF15">
    <property type="entry name" value="TRIPEPTIDYL-PEPTIDASE 1"/>
    <property type="match status" value="1"/>
</dbReference>
<comment type="caution">
    <text evidence="6">The sequence shown here is derived from an EMBL/GenBank/DDBJ whole genome shotgun (WGS) entry which is preliminary data.</text>
</comment>
<reference evidence="6 7" key="1">
    <citation type="submission" date="2018-10" db="EMBL/GenBank/DDBJ databases">
        <title>Genomic Encyclopedia of Archaeal and Bacterial Type Strains, Phase II (KMG-II): from individual species to whole genera.</title>
        <authorList>
            <person name="Goeker M."/>
        </authorList>
    </citation>
    <scope>NUCLEOTIDE SEQUENCE [LARGE SCALE GENOMIC DNA]</scope>
    <source>
        <strain evidence="6 7">DSM 43383</strain>
    </source>
</reference>
<evidence type="ECO:0000256" key="2">
    <source>
        <dbReference type="ARBA" id="ARBA00022801"/>
    </source>
</evidence>
<dbReference type="GO" id="GO:0006508">
    <property type="term" value="P:proteolysis"/>
    <property type="evidence" value="ECO:0007669"/>
    <property type="project" value="UniProtKB-KW"/>
</dbReference>
<dbReference type="CDD" id="cd04056">
    <property type="entry name" value="Peptidases_S53"/>
    <property type="match status" value="1"/>
</dbReference>
<name>A0A495Q9D9_9ACTN</name>
<feature type="signal peptide" evidence="4">
    <location>
        <begin position="1"/>
        <end position="25"/>
    </location>
</feature>
<keyword evidence="2" id="KW-0378">Hydrolase</keyword>
<dbReference type="PROSITE" id="PS51695">
    <property type="entry name" value="SEDOLISIN"/>
    <property type="match status" value="1"/>
</dbReference>
<proteinExistence type="predicted"/>
<dbReference type="Gene3D" id="3.40.50.200">
    <property type="entry name" value="Peptidase S8/S53 domain"/>
    <property type="match status" value="1"/>
</dbReference>
<dbReference type="InterPro" id="IPR000209">
    <property type="entry name" value="Peptidase_S8/S53_dom"/>
</dbReference>
<keyword evidence="3" id="KW-0720">Serine protease</keyword>
<evidence type="ECO:0000256" key="1">
    <source>
        <dbReference type="ARBA" id="ARBA00022670"/>
    </source>
</evidence>
<dbReference type="GO" id="GO:0008240">
    <property type="term" value="F:tripeptidyl-peptidase activity"/>
    <property type="evidence" value="ECO:0007669"/>
    <property type="project" value="TreeGrafter"/>
</dbReference>